<keyword evidence="2" id="KW-0479">Metal-binding</keyword>
<reference evidence="4 5" key="1">
    <citation type="submission" date="2013-11" db="EMBL/GenBank/DDBJ databases">
        <title>The Genome Sequence of Phytophthora parasitica P1976.</title>
        <authorList>
            <consortium name="The Broad Institute Genomics Platform"/>
            <person name="Russ C."/>
            <person name="Tyler B."/>
            <person name="Panabieres F."/>
            <person name="Shan W."/>
            <person name="Tripathy S."/>
            <person name="Grunwald N."/>
            <person name="Machado M."/>
            <person name="Johnson C.S."/>
            <person name="Walker B."/>
            <person name="Young S."/>
            <person name="Zeng Q."/>
            <person name="Gargeya S."/>
            <person name="Fitzgerald M."/>
            <person name="Haas B."/>
            <person name="Abouelleil A."/>
            <person name="Allen A.W."/>
            <person name="Alvarado L."/>
            <person name="Arachchi H.M."/>
            <person name="Berlin A.M."/>
            <person name="Chapman S.B."/>
            <person name="Gainer-Dewar J."/>
            <person name="Goldberg J."/>
            <person name="Griggs A."/>
            <person name="Gujja S."/>
            <person name="Hansen M."/>
            <person name="Howarth C."/>
            <person name="Imamovic A."/>
            <person name="Ireland A."/>
            <person name="Larimer J."/>
            <person name="McCowan C."/>
            <person name="Murphy C."/>
            <person name="Pearson M."/>
            <person name="Poon T.W."/>
            <person name="Priest M."/>
            <person name="Roberts A."/>
            <person name="Saif S."/>
            <person name="Shea T."/>
            <person name="Sisk P."/>
            <person name="Sykes S."/>
            <person name="Wortman J."/>
            <person name="Nusbaum C."/>
            <person name="Birren B."/>
        </authorList>
    </citation>
    <scope>NUCLEOTIDE SEQUENCE [LARGE SCALE GENOMIC DNA]</scope>
    <source>
        <strain evidence="4 5">P1976</strain>
    </source>
</reference>
<sequence length="187" mass="21057">VQSPSERELQNAHYNGWLHCVYVTGTLCSSADGLIIWAKHNCPGTWNDEDTCLAFRKKLSDRQLNPDQRFGIVADSAFPCGGDMRGRILTPLKEGDLGRLVSSVRRVAGALSSAITSIGQSAQWGMGSIEKVYHCLLLPLPYDKEKRRVRLNVLFRLSNYRVRTVGISEIRTTFFHSQDDMQYEVAH</sequence>
<dbReference type="Pfam" id="PF13359">
    <property type="entry name" value="DDE_Tnp_4"/>
    <property type="match status" value="1"/>
</dbReference>
<evidence type="ECO:0000256" key="2">
    <source>
        <dbReference type="ARBA" id="ARBA00022723"/>
    </source>
</evidence>
<evidence type="ECO:0000313" key="5">
    <source>
        <dbReference type="Proteomes" id="UP000028582"/>
    </source>
</evidence>
<proteinExistence type="predicted"/>
<evidence type="ECO:0000313" key="4">
    <source>
        <dbReference type="EMBL" id="ETO72273.1"/>
    </source>
</evidence>
<organism evidence="4 5">
    <name type="scientific">Phytophthora nicotianae P1976</name>
    <dbReference type="NCBI Taxonomy" id="1317066"/>
    <lineage>
        <taxon>Eukaryota</taxon>
        <taxon>Sar</taxon>
        <taxon>Stramenopiles</taxon>
        <taxon>Oomycota</taxon>
        <taxon>Peronosporomycetes</taxon>
        <taxon>Peronosporales</taxon>
        <taxon>Peronosporaceae</taxon>
        <taxon>Phytophthora</taxon>
    </lineage>
</organism>
<evidence type="ECO:0000256" key="1">
    <source>
        <dbReference type="ARBA" id="ARBA00001968"/>
    </source>
</evidence>
<dbReference type="EMBL" id="ANJA01002077">
    <property type="protein sequence ID" value="ETO72273.1"/>
    <property type="molecule type" value="Genomic_DNA"/>
</dbReference>
<comment type="caution">
    <text evidence="4">The sequence shown here is derived from an EMBL/GenBank/DDBJ whole genome shotgun (WGS) entry which is preliminary data.</text>
</comment>
<dbReference type="PANTHER" id="PTHR48471:SF1">
    <property type="entry name" value="DDE TNP4 DOMAIN-CONTAINING PROTEIN"/>
    <property type="match status" value="1"/>
</dbReference>
<name>A0A081A062_PHYNI</name>
<gene>
    <name evidence="4" type="ORF">F444_11548</name>
</gene>
<protein>
    <recommendedName>
        <fullName evidence="3">DDE Tnp4 domain-containing protein</fullName>
    </recommendedName>
</protein>
<dbReference type="PANTHER" id="PTHR48471">
    <property type="entry name" value="DDE TNP4 DOMAIN-CONTAINING PROTEIN"/>
    <property type="match status" value="1"/>
</dbReference>
<evidence type="ECO:0000259" key="3">
    <source>
        <dbReference type="Pfam" id="PF13359"/>
    </source>
</evidence>
<dbReference type="AlphaFoldDB" id="A0A081A062"/>
<feature type="domain" description="DDE Tnp4" evidence="3">
    <location>
        <begin position="2"/>
        <end position="159"/>
    </location>
</feature>
<feature type="non-terminal residue" evidence="4">
    <location>
        <position position="1"/>
    </location>
</feature>
<dbReference type="Proteomes" id="UP000028582">
    <property type="component" value="Unassembled WGS sequence"/>
</dbReference>
<dbReference type="GO" id="GO:0046872">
    <property type="term" value="F:metal ion binding"/>
    <property type="evidence" value="ECO:0007669"/>
    <property type="project" value="UniProtKB-KW"/>
</dbReference>
<dbReference type="OrthoDB" id="115224at2759"/>
<comment type="cofactor">
    <cofactor evidence="1">
        <name>a divalent metal cation</name>
        <dbReference type="ChEBI" id="CHEBI:60240"/>
    </cofactor>
</comment>
<dbReference type="InterPro" id="IPR027806">
    <property type="entry name" value="HARBI1_dom"/>
</dbReference>
<accession>A0A081A062</accession>